<dbReference type="RefSeq" id="XP_045556636.1">
    <property type="nucleotide sequence ID" value="XM_045700680.1"/>
</dbReference>
<evidence type="ECO:0000256" key="1">
    <source>
        <dbReference type="SAM" id="MobiDB-lite"/>
    </source>
</evidence>
<gene>
    <name evidence="3" type="primary">LOC123728691</name>
</gene>
<reference evidence="3" key="1">
    <citation type="submission" date="2025-08" db="UniProtKB">
        <authorList>
            <consortium name="RefSeq"/>
        </authorList>
    </citation>
    <scope>IDENTIFICATION</scope>
</reference>
<organism evidence="2 3">
    <name type="scientific">Salmo salar</name>
    <name type="common">Atlantic salmon</name>
    <dbReference type="NCBI Taxonomy" id="8030"/>
    <lineage>
        <taxon>Eukaryota</taxon>
        <taxon>Metazoa</taxon>
        <taxon>Chordata</taxon>
        <taxon>Craniata</taxon>
        <taxon>Vertebrata</taxon>
        <taxon>Euteleostomi</taxon>
        <taxon>Actinopterygii</taxon>
        <taxon>Neopterygii</taxon>
        <taxon>Teleostei</taxon>
        <taxon>Protacanthopterygii</taxon>
        <taxon>Salmoniformes</taxon>
        <taxon>Salmonidae</taxon>
        <taxon>Salmoninae</taxon>
        <taxon>Salmo</taxon>
    </lineage>
</organism>
<accession>A0ABM3DCX8</accession>
<sequence>MNSHYFYTSPRPAPTHHFYRSMYPTVITPPMQWPNIYSLYPPFIPIQYQFPLNLLSRSTRGFQGSDPSAFHHYHQPSPLPWCNYRLMSNPYWNYHQHLYANLSAPVAPVAPTLTRPQRFQNQGGTWPEGFTLRGELRWGRLERVYGPRRELPEFVREDLRRVYGTYPRTDVSITYQGGEYMVRGDTHVGEQEYRVERRIVRQQESPEGDSMSEVVEKRRRKMR</sequence>
<keyword evidence="2" id="KW-1185">Reference proteome</keyword>
<dbReference type="Proteomes" id="UP001652741">
    <property type="component" value="Chromosome ssa18"/>
</dbReference>
<proteinExistence type="predicted"/>
<protein>
    <submittedName>
        <fullName evidence="3">Uncharacterized protein</fullName>
    </submittedName>
</protein>
<evidence type="ECO:0000313" key="3">
    <source>
        <dbReference type="RefSeq" id="XP_045556636.1"/>
    </source>
</evidence>
<dbReference type="GeneID" id="123728691"/>
<evidence type="ECO:0000313" key="2">
    <source>
        <dbReference type="Proteomes" id="UP001652741"/>
    </source>
</evidence>
<name>A0ABM3DCX8_SALSA</name>
<feature type="region of interest" description="Disordered" evidence="1">
    <location>
        <begin position="199"/>
        <end position="223"/>
    </location>
</feature>